<evidence type="ECO:0000313" key="1">
    <source>
        <dbReference type="EMBL" id="MBM7645426.1"/>
    </source>
</evidence>
<organism evidence="1 2">
    <name type="scientific">Scopulibacillus daqui</name>
    <dbReference type="NCBI Taxonomy" id="1469162"/>
    <lineage>
        <taxon>Bacteria</taxon>
        <taxon>Bacillati</taxon>
        <taxon>Bacillota</taxon>
        <taxon>Bacilli</taxon>
        <taxon>Bacillales</taxon>
        <taxon>Sporolactobacillaceae</taxon>
        <taxon>Scopulibacillus</taxon>
    </lineage>
</organism>
<dbReference type="Proteomes" id="UP000808914">
    <property type="component" value="Unassembled WGS sequence"/>
</dbReference>
<gene>
    <name evidence="1" type="ORF">JOD45_001637</name>
</gene>
<keyword evidence="2" id="KW-1185">Reference proteome</keyword>
<evidence type="ECO:0000313" key="2">
    <source>
        <dbReference type="Proteomes" id="UP000808914"/>
    </source>
</evidence>
<dbReference type="RefSeq" id="WP_205003360.1">
    <property type="nucleotide sequence ID" value="NZ_JAFBER010000008.1"/>
</dbReference>
<dbReference type="EMBL" id="JAFBER010000008">
    <property type="protein sequence ID" value="MBM7645426.1"/>
    <property type="molecule type" value="Genomic_DNA"/>
</dbReference>
<dbReference type="NCBIfam" id="TIGR04398">
    <property type="entry name" value="SLAP_DUP"/>
    <property type="match status" value="1"/>
</dbReference>
<comment type="caution">
    <text evidence="1">The sequence shown here is derived from an EMBL/GenBank/DDBJ whole genome shotgun (WGS) entry which is preliminary data.</text>
</comment>
<reference evidence="1 2" key="1">
    <citation type="submission" date="2021-01" db="EMBL/GenBank/DDBJ databases">
        <title>Genomic Encyclopedia of Type Strains, Phase IV (KMG-IV): sequencing the most valuable type-strain genomes for metagenomic binning, comparative biology and taxonomic classification.</title>
        <authorList>
            <person name="Goeker M."/>
        </authorList>
    </citation>
    <scope>NUCLEOTIDE SEQUENCE [LARGE SCALE GENOMIC DNA]</scope>
    <source>
        <strain evidence="1 2">DSM 28236</strain>
    </source>
</reference>
<protein>
    <submittedName>
        <fullName evidence="1">SLAP domain-containing protein</fullName>
    </submittedName>
</protein>
<name>A0ABS2PZX8_9BACL</name>
<accession>A0ABS2PZX8</accession>
<sequence length="124" mass="14955">MKQQLLLHEKWKKALSETDRHLVEMIFRRSRGSDELTFQNIRVAKNYQQDILATVLIENFTQNQVSLPFTLMYCEKNRKVAEFHFADYQLDLPAYTSMPWTFIFPKHCILCEPEFSDWHLDLKR</sequence>
<dbReference type="InterPro" id="IPR030910">
    <property type="entry name" value="SLAP_dom"/>
</dbReference>
<proteinExistence type="predicted"/>